<dbReference type="GO" id="GO:0008531">
    <property type="term" value="F:riboflavin kinase activity"/>
    <property type="evidence" value="ECO:0007669"/>
    <property type="project" value="UniProtKB-UniRule"/>
</dbReference>
<keyword evidence="5 14" id="KW-0808">Transferase</keyword>
<comment type="similarity">
    <text evidence="14">Belongs to the ribF family.</text>
</comment>
<dbReference type="AlphaFoldDB" id="A0AAE3EC67"/>
<evidence type="ECO:0000256" key="11">
    <source>
        <dbReference type="ARBA" id="ARBA00023268"/>
    </source>
</evidence>
<dbReference type="EMBL" id="JAJEQR010000044">
    <property type="protein sequence ID" value="MCC2231927.1"/>
    <property type="molecule type" value="Genomic_DNA"/>
</dbReference>
<dbReference type="Proteomes" id="UP001198182">
    <property type="component" value="Unassembled WGS sequence"/>
</dbReference>
<dbReference type="InterPro" id="IPR015864">
    <property type="entry name" value="FAD_synthase"/>
</dbReference>
<dbReference type="Gene3D" id="3.40.50.620">
    <property type="entry name" value="HUPs"/>
    <property type="match status" value="1"/>
</dbReference>
<name>A0AAE3EC67_9FIRM</name>
<dbReference type="GO" id="GO:0006747">
    <property type="term" value="P:FAD biosynthetic process"/>
    <property type="evidence" value="ECO:0007669"/>
    <property type="project" value="UniProtKB-UniRule"/>
</dbReference>
<evidence type="ECO:0000256" key="13">
    <source>
        <dbReference type="ARBA" id="ARBA00049494"/>
    </source>
</evidence>
<dbReference type="GO" id="GO:0003919">
    <property type="term" value="F:FMN adenylyltransferase activity"/>
    <property type="evidence" value="ECO:0007669"/>
    <property type="project" value="UniProtKB-UniRule"/>
</dbReference>
<dbReference type="EC" id="2.7.7.2" evidence="14"/>
<dbReference type="Pfam" id="PF06574">
    <property type="entry name" value="FAD_syn"/>
    <property type="match status" value="1"/>
</dbReference>
<evidence type="ECO:0000256" key="8">
    <source>
        <dbReference type="ARBA" id="ARBA00022777"/>
    </source>
</evidence>
<dbReference type="SUPFAM" id="SSF52374">
    <property type="entry name" value="Nucleotidylyl transferase"/>
    <property type="match status" value="1"/>
</dbReference>
<dbReference type="InterPro" id="IPR023468">
    <property type="entry name" value="Riboflavin_kinase"/>
</dbReference>
<organism evidence="16 17">
    <name type="scientific">Hominifimenecus microfluidus</name>
    <dbReference type="NCBI Taxonomy" id="2885348"/>
    <lineage>
        <taxon>Bacteria</taxon>
        <taxon>Bacillati</taxon>
        <taxon>Bacillota</taxon>
        <taxon>Clostridia</taxon>
        <taxon>Lachnospirales</taxon>
        <taxon>Lachnospiraceae</taxon>
        <taxon>Hominifimenecus</taxon>
    </lineage>
</organism>
<evidence type="ECO:0000256" key="6">
    <source>
        <dbReference type="ARBA" id="ARBA00022695"/>
    </source>
</evidence>
<dbReference type="InterPro" id="IPR015865">
    <property type="entry name" value="Riboflavin_kinase_bac/euk"/>
</dbReference>
<comment type="pathway">
    <text evidence="2 14">Cofactor biosynthesis; FMN biosynthesis; FMN from riboflavin (ATP route): step 1/1.</text>
</comment>
<dbReference type="InterPro" id="IPR002606">
    <property type="entry name" value="Riboflavin_kinase_bac"/>
</dbReference>
<evidence type="ECO:0000256" key="5">
    <source>
        <dbReference type="ARBA" id="ARBA00022679"/>
    </source>
</evidence>
<keyword evidence="11" id="KW-0511">Multifunctional enzyme</keyword>
<dbReference type="InterPro" id="IPR023465">
    <property type="entry name" value="Riboflavin_kinase_dom_sf"/>
</dbReference>
<dbReference type="SMART" id="SM00904">
    <property type="entry name" value="Flavokinase"/>
    <property type="match status" value="1"/>
</dbReference>
<dbReference type="SUPFAM" id="SSF82114">
    <property type="entry name" value="Riboflavin kinase-like"/>
    <property type="match status" value="1"/>
</dbReference>
<dbReference type="NCBIfam" id="TIGR00083">
    <property type="entry name" value="ribF"/>
    <property type="match status" value="1"/>
</dbReference>
<keyword evidence="8 14" id="KW-0418">Kinase</keyword>
<comment type="pathway">
    <text evidence="1 14">Cofactor biosynthesis; FAD biosynthesis; FAD from FMN: step 1/1.</text>
</comment>
<proteinExistence type="inferred from homology"/>
<comment type="catalytic activity">
    <reaction evidence="12 14">
        <text>riboflavin + ATP = FMN + ADP + H(+)</text>
        <dbReference type="Rhea" id="RHEA:14357"/>
        <dbReference type="ChEBI" id="CHEBI:15378"/>
        <dbReference type="ChEBI" id="CHEBI:30616"/>
        <dbReference type="ChEBI" id="CHEBI:57986"/>
        <dbReference type="ChEBI" id="CHEBI:58210"/>
        <dbReference type="ChEBI" id="CHEBI:456216"/>
        <dbReference type="EC" id="2.7.1.26"/>
    </reaction>
</comment>
<dbReference type="GO" id="GO:0009398">
    <property type="term" value="P:FMN biosynthetic process"/>
    <property type="evidence" value="ECO:0007669"/>
    <property type="project" value="UniProtKB-UniRule"/>
</dbReference>
<evidence type="ECO:0000256" key="12">
    <source>
        <dbReference type="ARBA" id="ARBA00047880"/>
    </source>
</evidence>
<protein>
    <recommendedName>
        <fullName evidence="14">Riboflavin biosynthesis protein</fullName>
    </recommendedName>
    <domain>
        <recommendedName>
            <fullName evidence="14">Riboflavin kinase</fullName>
            <ecNumber evidence="14">2.7.1.26</ecNumber>
        </recommendedName>
        <alternativeName>
            <fullName evidence="14">Flavokinase</fullName>
        </alternativeName>
    </domain>
    <domain>
        <recommendedName>
            <fullName evidence="14">FMN adenylyltransferase</fullName>
            <ecNumber evidence="14">2.7.7.2</ecNumber>
        </recommendedName>
        <alternativeName>
            <fullName evidence="14">FAD pyrophosphorylase</fullName>
        </alternativeName>
        <alternativeName>
            <fullName evidence="14">FAD synthase</fullName>
        </alternativeName>
    </domain>
</protein>
<dbReference type="GO" id="GO:0009231">
    <property type="term" value="P:riboflavin biosynthetic process"/>
    <property type="evidence" value="ECO:0007669"/>
    <property type="project" value="InterPro"/>
</dbReference>
<evidence type="ECO:0000256" key="9">
    <source>
        <dbReference type="ARBA" id="ARBA00022827"/>
    </source>
</evidence>
<keyword evidence="4 14" id="KW-0288">FMN</keyword>
<gene>
    <name evidence="16" type="ORF">LKD81_13130</name>
</gene>
<dbReference type="EC" id="2.7.1.26" evidence="14"/>
<evidence type="ECO:0000256" key="7">
    <source>
        <dbReference type="ARBA" id="ARBA00022741"/>
    </source>
</evidence>
<comment type="caution">
    <text evidence="16">The sequence shown here is derived from an EMBL/GenBank/DDBJ whole genome shotgun (WGS) entry which is preliminary data.</text>
</comment>
<accession>A0AAE3EC67</accession>
<dbReference type="PANTHER" id="PTHR22749">
    <property type="entry name" value="RIBOFLAVIN KINASE/FMN ADENYLYLTRANSFERASE"/>
    <property type="match status" value="1"/>
</dbReference>
<evidence type="ECO:0000256" key="4">
    <source>
        <dbReference type="ARBA" id="ARBA00022643"/>
    </source>
</evidence>
<dbReference type="InterPro" id="IPR014729">
    <property type="entry name" value="Rossmann-like_a/b/a_fold"/>
</dbReference>
<comment type="catalytic activity">
    <reaction evidence="13 14">
        <text>FMN + ATP + H(+) = FAD + diphosphate</text>
        <dbReference type="Rhea" id="RHEA:17237"/>
        <dbReference type="ChEBI" id="CHEBI:15378"/>
        <dbReference type="ChEBI" id="CHEBI:30616"/>
        <dbReference type="ChEBI" id="CHEBI:33019"/>
        <dbReference type="ChEBI" id="CHEBI:57692"/>
        <dbReference type="ChEBI" id="CHEBI:58210"/>
        <dbReference type="EC" id="2.7.7.2"/>
    </reaction>
</comment>
<evidence type="ECO:0000256" key="10">
    <source>
        <dbReference type="ARBA" id="ARBA00022840"/>
    </source>
</evidence>
<reference evidence="16" key="1">
    <citation type="submission" date="2021-10" db="EMBL/GenBank/DDBJ databases">
        <title>Anaerobic single-cell dispensing facilitates the cultivation of human gut bacteria.</title>
        <authorList>
            <person name="Afrizal A."/>
        </authorList>
    </citation>
    <scope>NUCLEOTIDE SEQUENCE</scope>
    <source>
        <strain evidence="16">CLA-AA-H215</strain>
    </source>
</reference>
<evidence type="ECO:0000256" key="1">
    <source>
        <dbReference type="ARBA" id="ARBA00004726"/>
    </source>
</evidence>
<dbReference type="RefSeq" id="WP_308454412.1">
    <property type="nucleotide sequence ID" value="NZ_JAJEQR010000044.1"/>
</dbReference>
<evidence type="ECO:0000259" key="15">
    <source>
        <dbReference type="SMART" id="SM00904"/>
    </source>
</evidence>
<dbReference type="CDD" id="cd02064">
    <property type="entry name" value="FAD_synthetase_N"/>
    <property type="match status" value="1"/>
</dbReference>
<dbReference type="NCBIfam" id="NF004162">
    <property type="entry name" value="PRK05627.1-5"/>
    <property type="match status" value="1"/>
</dbReference>
<dbReference type="NCBIfam" id="NF004160">
    <property type="entry name" value="PRK05627.1-3"/>
    <property type="match status" value="1"/>
</dbReference>
<keyword evidence="17" id="KW-1185">Reference proteome</keyword>
<keyword evidence="7 14" id="KW-0547">Nucleotide-binding</keyword>
<sequence>MQYIYNTTRIELPRRSILTLGKFDGFHRGHQKLISYAVNAREADEQMVVFTFSTSPQNFMTGRTGEALAVGTERVRLAERLGVDVLIEYPFTDAVRHMDAADFVKNILVGQLALKEIVVGPDCRFGYKGSGGLALLRELSESCEYRVTVLDKAMYRGEVISSSRIRDCLSQGQIEEANAMLGYSYGICGEIVHGRQLGRTMGLPTINQNPPENQMMPLAGVYFAEVFLDGKHYYGAANVGKKPTIAGERKTNVETYILDFDRDVYGKQARVNFLRFIRPEIRFDSIQALQAQIERDVAACRSFV</sequence>
<keyword evidence="9 14" id="KW-0274">FAD</keyword>
<dbReference type="GO" id="GO:0005524">
    <property type="term" value="F:ATP binding"/>
    <property type="evidence" value="ECO:0007669"/>
    <property type="project" value="UniProtKB-UniRule"/>
</dbReference>
<evidence type="ECO:0000313" key="16">
    <source>
        <dbReference type="EMBL" id="MCC2231927.1"/>
    </source>
</evidence>
<dbReference type="Pfam" id="PF01687">
    <property type="entry name" value="Flavokinase"/>
    <property type="match status" value="1"/>
</dbReference>
<keyword evidence="3 14" id="KW-0285">Flavoprotein</keyword>
<keyword evidence="10 14" id="KW-0067">ATP-binding</keyword>
<feature type="domain" description="Riboflavin kinase" evidence="15">
    <location>
        <begin position="180"/>
        <end position="304"/>
    </location>
</feature>
<evidence type="ECO:0000313" key="17">
    <source>
        <dbReference type="Proteomes" id="UP001198182"/>
    </source>
</evidence>
<dbReference type="PANTHER" id="PTHR22749:SF6">
    <property type="entry name" value="RIBOFLAVIN KINASE"/>
    <property type="match status" value="1"/>
</dbReference>
<evidence type="ECO:0000256" key="2">
    <source>
        <dbReference type="ARBA" id="ARBA00005201"/>
    </source>
</evidence>
<evidence type="ECO:0000256" key="3">
    <source>
        <dbReference type="ARBA" id="ARBA00022630"/>
    </source>
</evidence>
<dbReference type="PIRSF" id="PIRSF004491">
    <property type="entry name" value="FAD_Synth"/>
    <property type="match status" value="1"/>
</dbReference>
<dbReference type="Gene3D" id="2.40.30.30">
    <property type="entry name" value="Riboflavin kinase-like"/>
    <property type="match status" value="1"/>
</dbReference>
<evidence type="ECO:0000256" key="14">
    <source>
        <dbReference type="PIRNR" id="PIRNR004491"/>
    </source>
</evidence>
<keyword evidence="6 14" id="KW-0548">Nucleotidyltransferase</keyword>